<evidence type="ECO:0000313" key="2">
    <source>
        <dbReference type="EMBL" id="MDQ1118835.1"/>
    </source>
</evidence>
<name>A0AAW8G9J8_9GAMM</name>
<gene>
    <name evidence="2" type="ORF">QE383_001143</name>
</gene>
<feature type="domain" description="DUF6680" evidence="1">
    <location>
        <begin position="5"/>
        <end position="172"/>
    </location>
</feature>
<protein>
    <recommendedName>
        <fullName evidence="1">DUF6680 domain-containing protein</fullName>
    </recommendedName>
</protein>
<evidence type="ECO:0000259" key="1">
    <source>
        <dbReference type="Pfam" id="PF20385"/>
    </source>
</evidence>
<evidence type="ECO:0000313" key="3">
    <source>
        <dbReference type="Proteomes" id="UP001234354"/>
    </source>
</evidence>
<accession>A0AAW8G9J8</accession>
<dbReference type="EMBL" id="JAUTBB010000001">
    <property type="protein sequence ID" value="MDQ1118835.1"/>
    <property type="molecule type" value="Genomic_DNA"/>
</dbReference>
<comment type="caution">
    <text evidence="2">The sequence shown here is derived from an EMBL/GenBank/DDBJ whole genome shotgun (WGS) entry which is preliminary data.</text>
</comment>
<sequence length="173" mass="19386">MGPITISDSLIILATFFGPIAAVQAQKWVERSREKSNRREHVFHTLMATRGTMLSPDHLRALNSISLVYQGDDNASTGVRNAWKSYLHNLSADLSQANEQQQTVHFAKRAELFVDLLAAMADERKFVYDRVSLMTDAYHPHGVGMAEVEANAIRRHTLALLEGDIALKVRVED</sequence>
<reference evidence="2" key="1">
    <citation type="submission" date="2023-07" db="EMBL/GenBank/DDBJ databases">
        <title>Functional and genomic diversity of the sorghum phyllosphere microbiome.</title>
        <authorList>
            <person name="Shade A."/>
        </authorList>
    </citation>
    <scope>NUCLEOTIDE SEQUENCE</scope>
    <source>
        <strain evidence="2">SORGH_AS_0908</strain>
    </source>
</reference>
<proteinExistence type="predicted"/>
<dbReference type="InterPro" id="IPR046502">
    <property type="entry name" value="DUF6680"/>
</dbReference>
<dbReference type="RefSeq" id="WP_306991644.1">
    <property type="nucleotide sequence ID" value="NZ_JAUTBB010000001.1"/>
</dbReference>
<dbReference type="Pfam" id="PF20385">
    <property type="entry name" value="DUF6680"/>
    <property type="match status" value="1"/>
</dbReference>
<organism evidence="2 3">
    <name type="scientific">Pseudoxanthomonas winnipegensis</name>
    <dbReference type="NCBI Taxonomy" id="2480810"/>
    <lineage>
        <taxon>Bacteria</taxon>
        <taxon>Pseudomonadati</taxon>
        <taxon>Pseudomonadota</taxon>
        <taxon>Gammaproteobacteria</taxon>
        <taxon>Lysobacterales</taxon>
        <taxon>Lysobacteraceae</taxon>
        <taxon>Pseudoxanthomonas</taxon>
    </lineage>
</organism>
<dbReference type="Proteomes" id="UP001234354">
    <property type="component" value="Unassembled WGS sequence"/>
</dbReference>
<dbReference type="AlphaFoldDB" id="A0AAW8G9J8"/>